<sequence>MEKRIRMDRKQRVTLAYSNVIEIHNSYEEAKARLMDLKGDGPVRIPYRVEVNGFTRLIYTPLIVKS</sequence>
<evidence type="ECO:0000313" key="1">
    <source>
        <dbReference type="EMBL" id="NHN33118.1"/>
    </source>
</evidence>
<keyword evidence="2" id="KW-1185">Reference proteome</keyword>
<name>A0ABX0JEJ4_9BACL</name>
<accession>A0ABX0JEJ4</accession>
<proteinExistence type="predicted"/>
<dbReference type="Proteomes" id="UP001165962">
    <property type="component" value="Unassembled WGS sequence"/>
</dbReference>
<gene>
    <name evidence="1" type="ORF">G9U52_25195</name>
</gene>
<dbReference type="RefSeq" id="WP_166153433.1">
    <property type="nucleotide sequence ID" value="NZ_JAAOIW010000011.1"/>
</dbReference>
<organism evidence="1 2">
    <name type="scientific">Paenibacillus agricola</name>
    <dbReference type="NCBI Taxonomy" id="2716264"/>
    <lineage>
        <taxon>Bacteria</taxon>
        <taxon>Bacillati</taxon>
        <taxon>Bacillota</taxon>
        <taxon>Bacilli</taxon>
        <taxon>Bacillales</taxon>
        <taxon>Paenibacillaceae</taxon>
        <taxon>Paenibacillus</taxon>
    </lineage>
</organism>
<comment type="caution">
    <text evidence="1">The sequence shown here is derived from an EMBL/GenBank/DDBJ whole genome shotgun (WGS) entry which is preliminary data.</text>
</comment>
<protein>
    <submittedName>
        <fullName evidence="1">Uncharacterized protein</fullName>
    </submittedName>
</protein>
<evidence type="ECO:0000313" key="2">
    <source>
        <dbReference type="Proteomes" id="UP001165962"/>
    </source>
</evidence>
<dbReference type="EMBL" id="JAAOIW010000011">
    <property type="protein sequence ID" value="NHN33118.1"/>
    <property type="molecule type" value="Genomic_DNA"/>
</dbReference>
<reference evidence="1" key="1">
    <citation type="submission" date="2020-03" db="EMBL/GenBank/DDBJ databases">
        <title>Draft sequencing of Paenibacilllus sp. S3N08.</title>
        <authorList>
            <person name="Kim D.-U."/>
        </authorList>
    </citation>
    <scope>NUCLEOTIDE SEQUENCE</scope>
    <source>
        <strain evidence="1">S3N08</strain>
    </source>
</reference>